<organism evidence="2 3">
    <name type="scientific">Spiroplasma floricola 23-6</name>
    <dbReference type="NCBI Taxonomy" id="1336749"/>
    <lineage>
        <taxon>Bacteria</taxon>
        <taxon>Bacillati</taxon>
        <taxon>Mycoplasmatota</taxon>
        <taxon>Mollicutes</taxon>
        <taxon>Entomoplasmatales</taxon>
        <taxon>Spiroplasmataceae</taxon>
        <taxon>Spiroplasma</taxon>
    </lineage>
</organism>
<feature type="transmembrane region" description="Helical" evidence="1">
    <location>
        <begin position="175"/>
        <end position="198"/>
    </location>
</feature>
<dbReference type="AlphaFoldDB" id="A0A2K8SDP4"/>
<dbReference type="Proteomes" id="UP000231823">
    <property type="component" value="Chromosome"/>
</dbReference>
<dbReference type="OrthoDB" id="389080at2"/>
<dbReference type="KEGG" id="sfz:SFLOR_v1c05190"/>
<dbReference type="EMBL" id="CP025057">
    <property type="protein sequence ID" value="AUB31571.1"/>
    <property type="molecule type" value="Genomic_DNA"/>
</dbReference>
<keyword evidence="3" id="KW-1185">Reference proteome</keyword>
<evidence type="ECO:0000313" key="3">
    <source>
        <dbReference type="Proteomes" id="UP000231823"/>
    </source>
</evidence>
<proteinExistence type="predicted"/>
<protein>
    <submittedName>
        <fullName evidence="2">ABC transporter permease</fullName>
    </submittedName>
</protein>
<evidence type="ECO:0000313" key="2">
    <source>
        <dbReference type="EMBL" id="AUB31571.1"/>
    </source>
</evidence>
<feature type="transmembrane region" description="Helical" evidence="1">
    <location>
        <begin position="104"/>
        <end position="127"/>
    </location>
</feature>
<sequence>MVKVRRIISSGVIIKFTIKLIIKEKTYLAINIFSLLLSAAFLTYFLTINNNEKLVIMFDYYALFYLFILMFMLCLRLVFFIFINKRDDKTLQIIISHQVKRTKLFLFQIITILILVTINIIINYLLINTIYSLIRWDINFVLLRISSVYFFYVFISCIFLINFFLLMSLIAGQQFLAIIATFILSLSFISNLPLQFLLKDIENKNITMRSNNYGQTTMKVNEMYDSYNLRNHALNKKNKYPNLSYDIFNFFIESSFRTSTFEENKNKELRINFLKSKGIVVEKPVAVELKTPTRMATAYSRSLLSPWVGSNVTFKTSLKYRFLSIEELKEKYPDDLFIKEFIEFTNYINSIYANFQSQFYSLFEHFIILDNNNIATSYIKNEQTGQSLIFDPEYLIDIYQNYFNLNQNKLSLDKTTALDVLITETINFPTMLSVRILEDYFLRYTSNLVILDDSVIITTSADWEDYKNVTSLYGGFFHANLISNMLLNYSYYGGRAFDEIWFEPDSTSKIFFNKQNNLFISHIFYTFKLDSTYKITYDTYNNYLEPYFYILVQIVICTVNFFIARRKFNRMDLA</sequence>
<keyword evidence="1" id="KW-0472">Membrane</keyword>
<feature type="transmembrane region" description="Helical" evidence="1">
    <location>
        <begin position="28"/>
        <end position="48"/>
    </location>
</feature>
<evidence type="ECO:0000256" key="1">
    <source>
        <dbReference type="SAM" id="Phobius"/>
    </source>
</evidence>
<reference evidence="2 3" key="1">
    <citation type="submission" date="2017-12" db="EMBL/GenBank/DDBJ databases">
        <title>Complete genome sequence of Spiroplasma floricola 23-6 (ATCC 29989).</title>
        <authorList>
            <person name="Tsai Y.-M."/>
            <person name="Wu P.-S."/>
            <person name="Lo W.-S."/>
            <person name="Kuo C.-H."/>
        </authorList>
    </citation>
    <scope>NUCLEOTIDE SEQUENCE [LARGE SCALE GENOMIC DNA]</scope>
    <source>
        <strain evidence="2 3">23-6</strain>
    </source>
</reference>
<feature type="transmembrane region" description="Helical" evidence="1">
    <location>
        <begin position="547"/>
        <end position="564"/>
    </location>
</feature>
<keyword evidence="1" id="KW-1133">Transmembrane helix</keyword>
<dbReference type="RefSeq" id="WP_100916557.1">
    <property type="nucleotide sequence ID" value="NZ_CP025057.1"/>
</dbReference>
<feature type="transmembrane region" description="Helical" evidence="1">
    <location>
        <begin position="147"/>
        <end position="168"/>
    </location>
</feature>
<keyword evidence="1" id="KW-0812">Transmembrane</keyword>
<name>A0A2K8SDP4_9MOLU</name>
<gene>
    <name evidence="2" type="ORF">SFLOR_v1c05190</name>
</gene>
<feature type="transmembrane region" description="Helical" evidence="1">
    <location>
        <begin position="60"/>
        <end position="83"/>
    </location>
</feature>
<accession>A0A2K8SDP4</accession>